<reference evidence="11" key="3">
    <citation type="journal article" date="2019" name="Microbiol. Resour. Announc.">
        <title>Draft Genome Sequences of Type Strains of Gordonibacter faecihominis, Paraeggerthella hongkongensis, Parvibacter caecicola,Slackia equolifaciens, Slackia faecicanis, and Slackia isoflavoniconvertens.</title>
        <authorList>
            <person name="Danylec N."/>
            <person name="Stoll D.A."/>
            <person name="Dotsch A."/>
            <person name="Huch M."/>
        </authorList>
    </citation>
    <scope>NUCLEOTIDE SEQUENCE</scope>
    <source>
        <strain evidence="11">DSM 27213</strain>
    </source>
</reference>
<evidence type="ECO:0000313" key="14">
    <source>
        <dbReference type="Proteomes" id="UP000468327"/>
    </source>
</evidence>
<dbReference type="EMBL" id="QIBW01000001">
    <property type="protein sequence ID" value="ROT92124.1"/>
    <property type="molecule type" value="Genomic_DNA"/>
</dbReference>
<reference evidence="9 13" key="4">
    <citation type="journal article" date="2019" name="Nat. Med.">
        <title>A library of human gut bacterial isolates paired with longitudinal multiomics data enables mechanistic microbiome research.</title>
        <authorList>
            <person name="Poyet M."/>
            <person name="Groussin M."/>
            <person name="Gibbons S.M."/>
            <person name="Avila-Pacheco J."/>
            <person name="Jiang X."/>
            <person name="Kearney S.M."/>
            <person name="Perrotta A.R."/>
            <person name="Berdy B."/>
            <person name="Zhao S."/>
            <person name="Lieberman T.D."/>
            <person name="Swanson P.K."/>
            <person name="Smith M."/>
            <person name="Roesemann S."/>
            <person name="Alexander J.E."/>
            <person name="Rich S.A."/>
            <person name="Livny J."/>
            <person name="Vlamakis H."/>
            <person name="Clish C."/>
            <person name="Bullock K."/>
            <person name="Deik A."/>
            <person name="Scott J."/>
            <person name="Pierce K.A."/>
            <person name="Xavier R.J."/>
            <person name="Alm E.J."/>
        </authorList>
    </citation>
    <scope>NUCLEOTIDE SEQUENCE [LARGE SCALE GENOMIC DNA]</scope>
    <source>
        <strain evidence="9 13">BIOML-A1</strain>
    </source>
</reference>
<name>A0A1Y4G8G7_9ACTN</name>
<evidence type="ECO:0000259" key="8">
    <source>
        <dbReference type="PROSITE" id="PS51202"/>
    </source>
</evidence>
<sequence length="225" mass="24169">MYIVIAGGGKIGEYLASVLLGSGNDVAVIEENLQTADHLSIVLEGRYLVIHGDGCDSKYQEDAGIRKADVFVATTGQDDDNLVSCEIAQRVFNVPRCIARVNNPKNLRIFREVGIESVSSTTLIANLIEEETLLGSVSVASSLTHGNVVLTEITVPRMRYHSNEAGILAESVPMPENSLIAAVSPKDDDNVEVVGEETVLYPGDKAIVVADTEVLDEVRSLFKGL</sequence>
<dbReference type="InterPro" id="IPR050721">
    <property type="entry name" value="Trk_Ktr_HKT_K-transport"/>
</dbReference>
<evidence type="ECO:0000256" key="3">
    <source>
        <dbReference type="ARBA" id="ARBA00022538"/>
    </source>
</evidence>
<comment type="caution">
    <text evidence="11">The sequence shown here is derived from an EMBL/GenBank/DDBJ whole genome shotgun (WGS) entry which is preliminary data.</text>
</comment>
<dbReference type="InterPro" id="IPR003148">
    <property type="entry name" value="RCK_N"/>
</dbReference>
<evidence type="ECO:0000259" key="7">
    <source>
        <dbReference type="PROSITE" id="PS51201"/>
    </source>
</evidence>
<dbReference type="SUPFAM" id="SSF51735">
    <property type="entry name" value="NAD(P)-binding Rossmann-fold domains"/>
    <property type="match status" value="1"/>
</dbReference>
<dbReference type="InterPro" id="IPR036721">
    <property type="entry name" value="RCK_C_sf"/>
</dbReference>
<evidence type="ECO:0000313" key="13">
    <source>
        <dbReference type="Proteomes" id="UP000462865"/>
    </source>
</evidence>
<dbReference type="Proteomes" id="UP000285258">
    <property type="component" value="Unassembled WGS sequence"/>
</dbReference>
<dbReference type="AlphaFoldDB" id="A0A1Y4G8G7"/>
<dbReference type="Proteomes" id="UP000462865">
    <property type="component" value="Unassembled WGS sequence"/>
</dbReference>
<proteinExistence type="predicted"/>
<dbReference type="PANTHER" id="PTHR43833:SF5">
    <property type="entry name" value="TRK SYSTEM POTASSIUM UPTAKE PROTEIN TRKA"/>
    <property type="match status" value="1"/>
</dbReference>
<dbReference type="InterPro" id="IPR006037">
    <property type="entry name" value="RCK_C"/>
</dbReference>
<reference evidence="11" key="2">
    <citation type="journal article" date="2019" name="Int. J. Syst. Evol. Microbiol.">
        <title>Gordonibacter faecihominis is a later heterotypic synonym of Gordonibacter urolithinfaciens.</title>
        <authorList>
            <person name="Danylec N."/>
            <person name="Stoll D.A."/>
            <person name="Huch M."/>
        </authorList>
    </citation>
    <scope>NUCLEOTIDE SEQUENCE</scope>
    <source>
        <strain evidence="11">DSM 27213</strain>
    </source>
</reference>
<evidence type="ECO:0000256" key="2">
    <source>
        <dbReference type="ARBA" id="ARBA00022448"/>
    </source>
</evidence>
<dbReference type="EMBL" id="WPOC01000001">
    <property type="protein sequence ID" value="MVN13767.1"/>
    <property type="molecule type" value="Genomic_DNA"/>
</dbReference>
<keyword evidence="5" id="KW-0520">NAD</keyword>
<evidence type="ECO:0000256" key="4">
    <source>
        <dbReference type="ARBA" id="ARBA00022958"/>
    </source>
</evidence>
<feature type="domain" description="RCK C-terminal" evidence="8">
    <location>
        <begin position="137"/>
        <end position="224"/>
    </location>
</feature>
<keyword evidence="6" id="KW-0406">Ion transport</keyword>
<evidence type="ECO:0000256" key="6">
    <source>
        <dbReference type="ARBA" id="ARBA00023065"/>
    </source>
</evidence>
<dbReference type="Pfam" id="PF02254">
    <property type="entry name" value="TrkA_N"/>
    <property type="match status" value="1"/>
</dbReference>
<protein>
    <recommendedName>
        <fullName evidence="1">Trk system potassium uptake protein TrkA</fullName>
    </recommendedName>
</protein>
<feature type="domain" description="RCK N-terminal" evidence="7">
    <location>
        <begin position="1"/>
        <end position="119"/>
    </location>
</feature>
<dbReference type="InterPro" id="IPR036291">
    <property type="entry name" value="NAD(P)-bd_dom_sf"/>
</dbReference>
<evidence type="ECO:0000256" key="5">
    <source>
        <dbReference type="ARBA" id="ARBA00023027"/>
    </source>
</evidence>
<dbReference type="Gene3D" id="3.40.50.720">
    <property type="entry name" value="NAD(P)-binding Rossmann-like Domain"/>
    <property type="match status" value="1"/>
</dbReference>
<evidence type="ECO:0000256" key="1">
    <source>
        <dbReference type="ARBA" id="ARBA00017378"/>
    </source>
</evidence>
<dbReference type="GO" id="GO:0005886">
    <property type="term" value="C:plasma membrane"/>
    <property type="evidence" value="ECO:0007669"/>
    <property type="project" value="InterPro"/>
</dbReference>
<reference evidence="10 14" key="5">
    <citation type="submission" date="2019-11" db="EMBL/GenBank/DDBJ databases">
        <title>Whole genome shotgun sequencing (WGS) data from Adlercreutzia equolifaciens ResAG-91, Eggerthella lenta MRI-F36, MRI-F37, MRI-F40, ResAG-49, ResAG-88, ResAG-121, ResAG-145, and Gordonibacter sp. ResAG-5, ResAG-26, ResAG-43, ResAG-50, ResAG-59.</title>
        <authorList>
            <person name="Stoll D.A."/>
            <person name="Danylec N."/>
            <person name="Franz C.M.A.P."/>
            <person name="Huch M."/>
        </authorList>
    </citation>
    <scope>NUCLEOTIDE SEQUENCE [LARGE SCALE GENOMIC DNA]</scope>
    <source>
        <strain evidence="10 14">ResAG-59</strain>
    </source>
</reference>
<dbReference type="PROSITE" id="PS51201">
    <property type="entry name" value="RCK_N"/>
    <property type="match status" value="1"/>
</dbReference>
<keyword evidence="4" id="KW-0630">Potassium</keyword>
<keyword evidence="2" id="KW-0813">Transport</keyword>
<dbReference type="InterPro" id="IPR006036">
    <property type="entry name" value="K_uptake_TrkA"/>
</dbReference>
<gene>
    <name evidence="11" type="ORF">DMP12_01140</name>
    <name evidence="9" type="ORF">GKG38_03650</name>
    <name evidence="10" type="ORF">GO738_00070</name>
</gene>
<dbReference type="PROSITE" id="PS51202">
    <property type="entry name" value="RCK_C"/>
    <property type="match status" value="1"/>
</dbReference>
<dbReference type="Proteomes" id="UP000468327">
    <property type="component" value="Unassembled WGS sequence"/>
</dbReference>
<dbReference type="RefSeq" id="WP_087190269.1">
    <property type="nucleotide sequence ID" value="NZ_CP168029.1"/>
</dbReference>
<dbReference type="GO" id="GO:0015079">
    <property type="term" value="F:potassium ion transmembrane transporter activity"/>
    <property type="evidence" value="ECO:0007669"/>
    <property type="project" value="InterPro"/>
</dbReference>
<accession>A0A1Y4G8G7</accession>
<evidence type="ECO:0000313" key="11">
    <source>
        <dbReference type="EMBL" id="ROT92124.1"/>
    </source>
</evidence>
<reference evidence="12" key="1">
    <citation type="submission" date="2018-05" db="EMBL/GenBank/DDBJ databases">
        <title>Genome Sequencing of selected type strains of the family Eggerthellaceae.</title>
        <authorList>
            <person name="Danylec N."/>
            <person name="Stoll D.A."/>
            <person name="Doetsch A."/>
            <person name="Huch M."/>
        </authorList>
    </citation>
    <scope>NUCLEOTIDE SEQUENCE [LARGE SCALE GENOMIC DNA]</scope>
    <source>
        <strain evidence="12">DSM 27213</strain>
    </source>
</reference>
<evidence type="ECO:0000313" key="12">
    <source>
        <dbReference type="Proteomes" id="UP000285258"/>
    </source>
</evidence>
<dbReference type="PRINTS" id="PR00335">
    <property type="entry name" value="KUPTAKETRKA"/>
</dbReference>
<organism evidence="11 12">
    <name type="scientific">Gordonibacter urolithinfaciens</name>
    <dbReference type="NCBI Taxonomy" id="1335613"/>
    <lineage>
        <taxon>Bacteria</taxon>
        <taxon>Bacillati</taxon>
        <taxon>Actinomycetota</taxon>
        <taxon>Coriobacteriia</taxon>
        <taxon>Eggerthellales</taxon>
        <taxon>Eggerthellaceae</taxon>
        <taxon>Gordonibacter</taxon>
    </lineage>
</organism>
<dbReference type="EMBL" id="WKZA01000009">
    <property type="protein sequence ID" value="MSA94168.1"/>
    <property type="molecule type" value="Genomic_DNA"/>
</dbReference>
<dbReference type="PANTHER" id="PTHR43833">
    <property type="entry name" value="POTASSIUM CHANNEL PROTEIN 2-RELATED-RELATED"/>
    <property type="match status" value="1"/>
</dbReference>
<evidence type="ECO:0000313" key="9">
    <source>
        <dbReference type="EMBL" id="MSA94168.1"/>
    </source>
</evidence>
<keyword evidence="14" id="KW-1185">Reference proteome</keyword>
<dbReference type="Gene3D" id="3.30.70.1450">
    <property type="entry name" value="Regulator of K+ conductance, C-terminal domain"/>
    <property type="match status" value="1"/>
</dbReference>
<keyword evidence="3" id="KW-0633">Potassium transport</keyword>
<evidence type="ECO:0000313" key="10">
    <source>
        <dbReference type="EMBL" id="MVN13767.1"/>
    </source>
</evidence>